<evidence type="ECO:0000256" key="1">
    <source>
        <dbReference type="ARBA" id="ARBA00004127"/>
    </source>
</evidence>
<keyword evidence="5" id="KW-0443">Lipid metabolism</keyword>
<evidence type="ECO:0000259" key="8">
    <source>
        <dbReference type="Pfam" id="PF04116"/>
    </source>
</evidence>
<dbReference type="EMBL" id="BMHL01000010">
    <property type="protein sequence ID" value="GGC58282.1"/>
    <property type="molecule type" value="Genomic_DNA"/>
</dbReference>
<feature type="transmembrane region" description="Helical" evidence="7">
    <location>
        <begin position="63"/>
        <end position="91"/>
    </location>
</feature>
<gene>
    <name evidence="9" type="ORF">GCM10011400_52490</name>
</gene>
<sequence>MRAPYFPGNHMFVSGPLAELLHHATHWLGSYALVLTMMAAGVTLERRWPADLLQSRAGMRFNVVYAALYLALFEAVRPLTAMASVAIVNALGGGRVVLASSGWGALASIVIVLLTFDLLEYVFHRLQHAWPVLWKLHSLHHSAAEFNVTVTLRHHWFEVLIKGCLLYPVVGVLFKVEPWIVAVTSIIFMFGNYFAHMNLRIDFGRFTTWVNNPQFHRLHHSNRAEHFDRNFTQLLPLWDHLFGTLWVPAKHEWPATGLDDGAQPHSLLGALSWPLRSQAGRLLGEARPAHRLAARQTDDHGGHDEHA</sequence>
<feature type="domain" description="Fatty acid hydroxylase" evidence="8">
    <location>
        <begin position="110"/>
        <end position="244"/>
    </location>
</feature>
<evidence type="ECO:0000256" key="6">
    <source>
        <dbReference type="ARBA" id="ARBA00023136"/>
    </source>
</evidence>
<evidence type="ECO:0000256" key="7">
    <source>
        <dbReference type="SAM" id="Phobius"/>
    </source>
</evidence>
<comment type="caution">
    <text evidence="9">The sequence shown here is derived from an EMBL/GenBank/DDBJ whole genome shotgun (WGS) entry which is preliminary data.</text>
</comment>
<feature type="transmembrane region" description="Helical" evidence="7">
    <location>
        <begin position="179"/>
        <end position="195"/>
    </location>
</feature>
<dbReference type="InterPro" id="IPR006694">
    <property type="entry name" value="Fatty_acid_hydroxylase"/>
</dbReference>
<organism evidence="9 10">
    <name type="scientific">Paraburkholderia caffeinilytica</name>
    <dbReference type="NCBI Taxonomy" id="1761016"/>
    <lineage>
        <taxon>Bacteria</taxon>
        <taxon>Pseudomonadati</taxon>
        <taxon>Pseudomonadota</taxon>
        <taxon>Betaproteobacteria</taxon>
        <taxon>Burkholderiales</taxon>
        <taxon>Burkholderiaceae</taxon>
        <taxon>Paraburkholderia</taxon>
    </lineage>
</organism>
<keyword evidence="3 7" id="KW-1133">Transmembrane helix</keyword>
<evidence type="ECO:0000256" key="3">
    <source>
        <dbReference type="ARBA" id="ARBA00022989"/>
    </source>
</evidence>
<dbReference type="Proteomes" id="UP000602004">
    <property type="component" value="Unassembled WGS sequence"/>
</dbReference>
<evidence type="ECO:0000256" key="4">
    <source>
        <dbReference type="ARBA" id="ARBA00023002"/>
    </source>
</evidence>
<accession>A0ABQ1NCA0</accession>
<evidence type="ECO:0000313" key="9">
    <source>
        <dbReference type="EMBL" id="GGC58282.1"/>
    </source>
</evidence>
<evidence type="ECO:0000256" key="5">
    <source>
        <dbReference type="ARBA" id="ARBA00023098"/>
    </source>
</evidence>
<keyword evidence="4" id="KW-0560">Oxidoreductase</keyword>
<protein>
    <recommendedName>
        <fullName evidence="8">Fatty acid hydroxylase domain-containing protein</fullName>
    </recommendedName>
</protein>
<keyword evidence="2 7" id="KW-0812">Transmembrane</keyword>
<reference evidence="10" key="1">
    <citation type="journal article" date="2019" name="Int. J. Syst. Evol. Microbiol.">
        <title>The Global Catalogue of Microorganisms (GCM) 10K type strain sequencing project: providing services to taxonomists for standard genome sequencing and annotation.</title>
        <authorList>
            <consortium name="The Broad Institute Genomics Platform"/>
            <consortium name="The Broad Institute Genome Sequencing Center for Infectious Disease"/>
            <person name="Wu L."/>
            <person name="Ma J."/>
        </authorList>
    </citation>
    <scope>NUCLEOTIDE SEQUENCE [LARGE SCALE GENOMIC DNA]</scope>
    <source>
        <strain evidence="10">CGMCC 1.15103</strain>
    </source>
</reference>
<dbReference type="PANTHER" id="PTHR21624">
    <property type="entry name" value="STEROL DESATURASE-RELATED PROTEIN"/>
    <property type="match status" value="1"/>
</dbReference>
<evidence type="ECO:0000313" key="10">
    <source>
        <dbReference type="Proteomes" id="UP000602004"/>
    </source>
</evidence>
<proteinExistence type="predicted"/>
<dbReference type="InterPro" id="IPR051689">
    <property type="entry name" value="Sterol_desaturase/TMEM195"/>
</dbReference>
<comment type="subcellular location">
    <subcellularLocation>
        <location evidence="1">Endomembrane system</location>
        <topology evidence="1">Multi-pass membrane protein</topology>
    </subcellularLocation>
</comment>
<dbReference type="Pfam" id="PF04116">
    <property type="entry name" value="FA_hydroxylase"/>
    <property type="match status" value="1"/>
</dbReference>
<dbReference type="PANTHER" id="PTHR21624:SF1">
    <property type="entry name" value="ALKYLGLYCEROL MONOOXYGENASE"/>
    <property type="match status" value="1"/>
</dbReference>
<feature type="transmembrane region" description="Helical" evidence="7">
    <location>
        <begin position="20"/>
        <end position="42"/>
    </location>
</feature>
<keyword evidence="10" id="KW-1185">Reference proteome</keyword>
<evidence type="ECO:0000256" key="2">
    <source>
        <dbReference type="ARBA" id="ARBA00022692"/>
    </source>
</evidence>
<name>A0ABQ1NCA0_9BURK</name>
<keyword evidence="6 7" id="KW-0472">Membrane</keyword>
<feature type="transmembrane region" description="Helical" evidence="7">
    <location>
        <begin position="103"/>
        <end position="123"/>
    </location>
</feature>